<dbReference type="AlphaFoldDB" id="A0A1I7TGN6"/>
<dbReference type="PANTHER" id="PTHR31379:SF1">
    <property type="entry name" value="F-BOX C PROTEIN-RELATED"/>
    <property type="match status" value="1"/>
</dbReference>
<evidence type="ECO:0000313" key="2">
    <source>
        <dbReference type="WBParaSite" id="Csp11.Scaffold608.g5753.t1"/>
    </source>
</evidence>
<dbReference type="WBParaSite" id="Csp11.Scaffold608.g5753.t1">
    <property type="protein sequence ID" value="Csp11.Scaffold608.g5753.t1"/>
    <property type="gene ID" value="Csp11.Scaffold608.g5753"/>
</dbReference>
<dbReference type="eggNOG" id="ENOG502TJP9">
    <property type="taxonomic scope" value="Eukaryota"/>
</dbReference>
<protein>
    <submittedName>
        <fullName evidence="2">F-box C protein</fullName>
    </submittedName>
</protein>
<organism evidence="1 2">
    <name type="scientific">Caenorhabditis tropicalis</name>
    <dbReference type="NCBI Taxonomy" id="1561998"/>
    <lineage>
        <taxon>Eukaryota</taxon>
        <taxon>Metazoa</taxon>
        <taxon>Ecdysozoa</taxon>
        <taxon>Nematoda</taxon>
        <taxon>Chromadorea</taxon>
        <taxon>Rhabditida</taxon>
        <taxon>Rhabditina</taxon>
        <taxon>Rhabditomorpha</taxon>
        <taxon>Rhabditoidea</taxon>
        <taxon>Rhabditidae</taxon>
        <taxon>Peloderinae</taxon>
        <taxon>Caenorhabditis</taxon>
    </lineage>
</organism>
<keyword evidence="1" id="KW-1185">Reference proteome</keyword>
<dbReference type="PANTHER" id="PTHR31379">
    <property type="entry name" value="F-BOX C PROTEIN-RELATED-RELATED"/>
    <property type="match status" value="1"/>
</dbReference>
<dbReference type="Pfam" id="PF12078">
    <property type="entry name" value="DUF3557"/>
    <property type="match status" value="1"/>
</dbReference>
<dbReference type="Proteomes" id="UP000095282">
    <property type="component" value="Unplaced"/>
</dbReference>
<evidence type="ECO:0000313" key="1">
    <source>
        <dbReference type="Proteomes" id="UP000095282"/>
    </source>
</evidence>
<name>A0A1I7TGN6_9PELO</name>
<accession>A0A1I7TGN6</accession>
<sequence>MSSRQMSYDSLKSIMKYTEVNKRIEMANGIPCMLTPDRVTAISIDKLILQSNMVTIDDTSYRFGIVRQNKNGPTPRRIQEANENGGLQQDIDEFGFFDSQSEIPNMETTEKEMLQLKGKLESIDIQLKYYTKSTGYRNQLIEESENILLTLTPILCRLDGVPSPFEPKIQLTTTKGLKKKVELVKYNKKLPQAMKYLTTKMFGKRRNTVRVRSLEIGSEQIQLPENLKLDVKELRIEGNVRPILDTLAPIIQNSDLDVFKCVSLKSEDLEVEAVRTARSLMIGYLSFGENWMTIFEKLENQKVHLETDLVGFSEENYSTLISHWIEVGKPIGTSYSFGIVLPDMIEGIKRSLMDRFGGFVIKRQNSNIVVDFEKKEGGLSPWLVSLKITE</sequence>
<proteinExistence type="predicted"/>
<reference evidence="2" key="1">
    <citation type="submission" date="2016-11" db="UniProtKB">
        <authorList>
            <consortium name="WormBaseParasite"/>
        </authorList>
    </citation>
    <scope>IDENTIFICATION</scope>
</reference>
<dbReference type="InterPro" id="IPR021942">
    <property type="entry name" value="DUF3557"/>
</dbReference>